<proteinExistence type="predicted"/>
<accession>A0AA35X6U6</accession>
<protein>
    <submittedName>
        <fullName evidence="1">Uncharacterized protein</fullName>
    </submittedName>
</protein>
<gene>
    <name evidence="1" type="ORF">GBAR_LOCUS22218</name>
</gene>
<organism evidence="1 2">
    <name type="scientific">Geodia barretti</name>
    <name type="common">Barrett's horny sponge</name>
    <dbReference type="NCBI Taxonomy" id="519541"/>
    <lineage>
        <taxon>Eukaryota</taxon>
        <taxon>Metazoa</taxon>
        <taxon>Porifera</taxon>
        <taxon>Demospongiae</taxon>
        <taxon>Heteroscleromorpha</taxon>
        <taxon>Tetractinellida</taxon>
        <taxon>Astrophorina</taxon>
        <taxon>Geodiidae</taxon>
        <taxon>Geodia</taxon>
    </lineage>
</organism>
<name>A0AA35X6U6_GEOBA</name>
<dbReference type="Proteomes" id="UP001174909">
    <property type="component" value="Unassembled WGS sequence"/>
</dbReference>
<dbReference type="AlphaFoldDB" id="A0AA35X6U6"/>
<dbReference type="EMBL" id="CASHTH010003067">
    <property type="protein sequence ID" value="CAI8039852.1"/>
    <property type="molecule type" value="Genomic_DNA"/>
</dbReference>
<sequence length="61" mass="7230">MPTQRTNTVILPCTGRHGTTLMRQRQYCWKMAQMPTQRTIRTLLPCIGQRGIMDMKQQRYC</sequence>
<comment type="caution">
    <text evidence="1">The sequence shown here is derived from an EMBL/GenBank/DDBJ whole genome shotgun (WGS) entry which is preliminary data.</text>
</comment>
<evidence type="ECO:0000313" key="2">
    <source>
        <dbReference type="Proteomes" id="UP001174909"/>
    </source>
</evidence>
<keyword evidence="2" id="KW-1185">Reference proteome</keyword>
<evidence type="ECO:0000313" key="1">
    <source>
        <dbReference type="EMBL" id="CAI8039852.1"/>
    </source>
</evidence>
<reference evidence="1" key="1">
    <citation type="submission" date="2023-03" db="EMBL/GenBank/DDBJ databases">
        <authorList>
            <person name="Steffen K."/>
            <person name="Cardenas P."/>
        </authorList>
    </citation>
    <scope>NUCLEOTIDE SEQUENCE</scope>
</reference>